<keyword evidence="1" id="KW-1133">Transmembrane helix</keyword>
<evidence type="ECO:0000256" key="1">
    <source>
        <dbReference type="SAM" id="Phobius"/>
    </source>
</evidence>
<sequence length="396" mass="46468">MKLFYITPARIPTEKAHGFQITKMCESFARLNNEVTLIVPWRKNSKELTDRNPYDYYDLQNNFKIRKVWLPDVLSINRFFPETIQYFLLVIHTLAFAFLALFICLKHKPALIITRDSRTAFLLSFFMKVIYESHQFSRNKLERFFERSAYKRCKNFIIITQQLKLLYEKNGFNQKKLLVLPDGVDEHKFMVPISKEEARRKMNLPEKVKIVGYMGNFQTLEMEKGLIELIRCIKYIKDATIRIAMIGGPMSHVPVYLKIIENEGLKKDNYIFRDKIAFRDVPVALKAFDCCVMPFPWTEHYAYYMSPLKMFEYMASERPIITTDLPSVREILDEKSALFVPPSDEKALAEAIQKVLTDEMLASELAANALQKSREYGWMNRAKSVLELFSMNDTKS</sequence>
<gene>
    <name evidence="3" type="ORF">A2Y62_03850</name>
</gene>
<dbReference type="PANTHER" id="PTHR12526">
    <property type="entry name" value="GLYCOSYLTRANSFERASE"/>
    <property type="match status" value="1"/>
</dbReference>
<comment type="caution">
    <text evidence="3">The sequence shown here is derived from an EMBL/GenBank/DDBJ whole genome shotgun (WGS) entry which is preliminary data.</text>
</comment>
<dbReference type="Pfam" id="PF13439">
    <property type="entry name" value="Glyco_transf_4"/>
    <property type="match status" value="1"/>
</dbReference>
<evidence type="ECO:0000313" key="4">
    <source>
        <dbReference type="Proteomes" id="UP000178943"/>
    </source>
</evidence>
<dbReference type="Pfam" id="PF13692">
    <property type="entry name" value="Glyco_trans_1_4"/>
    <property type="match status" value="1"/>
</dbReference>
<reference evidence="3 4" key="1">
    <citation type="journal article" date="2016" name="Nat. Commun.">
        <title>Thousands of microbial genomes shed light on interconnected biogeochemical processes in an aquifer system.</title>
        <authorList>
            <person name="Anantharaman K."/>
            <person name="Brown C.T."/>
            <person name="Hug L.A."/>
            <person name="Sharon I."/>
            <person name="Castelle C.J."/>
            <person name="Probst A.J."/>
            <person name="Thomas B.C."/>
            <person name="Singh A."/>
            <person name="Wilkins M.J."/>
            <person name="Karaoz U."/>
            <person name="Brodie E.L."/>
            <person name="Williams K.H."/>
            <person name="Hubbard S.S."/>
            <person name="Banfield J.F."/>
        </authorList>
    </citation>
    <scope>NUCLEOTIDE SEQUENCE [LARGE SCALE GENOMIC DNA]</scope>
</reference>
<keyword evidence="1" id="KW-0472">Membrane</keyword>
<feature type="transmembrane region" description="Helical" evidence="1">
    <location>
        <begin position="84"/>
        <end position="105"/>
    </location>
</feature>
<dbReference type="InterPro" id="IPR028098">
    <property type="entry name" value="Glyco_trans_4-like_N"/>
</dbReference>
<organism evidence="3 4">
    <name type="scientific">Candidatus Fischerbacteria bacterium RBG_13_37_8</name>
    <dbReference type="NCBI Taxonomy" id="1817863"/>
    <lineage>
        <taxon>Bacteria</taxon>
        <taxon>Candidatus Fischeribacteriota</taxon>
    </lineage>
</organism>
<feature type="domain" description="Glycosyltransferase subfamily 4-like N-terminal" evidence="2">
    <location>
        <begin position="21"/>
        <end position="186"/>
    </location>
</feature>
<dbReference type="PANTHER" id="PTHR12526:SF622">
    <property type="entry name" value="GLYCOSYLTRANSFERASE (GROUP I)"/>
    <property type="match status" value="1"/>
</dbReference>
<dbReference type="SUPFAM" id="SSF53756">
    <property type="entry name" value="UDP-Glycosyltransferase/glycogen phosphorylase"/>
    <property type="match status" value="1"/>
</dbReference>
<name>A0A1F5V5E8_9BACT</name>
<dbReference type="AlphaFoldDB" id="A0A1F5V5E8"/>
<proteinExistence type="predicted"/>
<dbReference type="Gene3D" id="3.40.50.2000">
    <property type="entry name" value="Glycogen Phosphorylase B"/>
    <property type="match status" value="2"/>
</dbReference>
<evidence type="ECO:0000259" key="2">
    <source>
        <dbReference type="Pfam" id="PF13439"/>
    </source>
</evidence>
<dbReference type="Proteomes" id="UP000178943">
    <property type="component" value="Unassembled WGS sequence"/>
</dbReference>
<evidence type="ECO:0000313" key="3">
    <source>
        <dbReference type="EMBL" id="OGF58653.1"/>
    </source>
</evidence>
<keyword evidence="1" id="KW-0812">Transmembrane</keyword>
<dbReference type="EMBL" id="MFGW01000237">
    <property type="protein sequence ID" value="OGF58653.1"/>
    <property type="molecule type" value="Genomic_DNA"/>
</dbReference>
<accession>A0A1F5V5E8</accession>
<dbReference type="STRING" id="1817863.A2Y62_03850"/>
<protein>
    <recommendedName>
        <fullName evidence="2">Glycosyltransferase subfamily 4-like N-terminal domain-containing protein</fullName>
    </recommendedName>
</protein>